<evidence type="ECO:0000313" key="2">
    <source>
        <dbReference type="Proteomes" id="UP001410795"/>
    </source>
</evidence>
<dbReference type="EMBL" id="BAAAYV010000005">
    <property type="protein sequence ID" value="GAA3651519.1"/>
    <property type="molecule type" value="Genomic_DNA"/>
</dbReference>
<reference evidence="2" key="1">
    <citation type="journal article" date="2019" name="Int. J. Syst. Evol. Microbiol.">
        <title>The Global Catalogue of Microorganisms (GCM) 10K type strain sequencing project: providing services to taxonomists for standard genome sequencing and annotation.</title>
        <authorList>
            <consortium name="The Broad Institute Genomics Platform"/>
            <consortium name="The Broad Institute Genome Sequencing Center for Infectious Disease"/>
            <person name="Wu L."/>
            <person name="Ma J."/>
        </authorList>
    </citation>
    <scope>NUCLEOTIDE SEQUENCE [LARGE SCALE GENOMIC DNA]</scope>
    <source>
        <strain evidence="2">JCM 16546</strain>
    </source>
</reference>
<protein>
    <submittedName>
        <fullName evidence="1">YbdD/YjiX family protein</fullName>
    </submittedName>
</protein>
<sequence length="76" mass="8567">MATDVARPTGPSLLAGAARAWRALRWYVRGLTGEARYDAYVAHERSAHPGRTPMSPREFWRCVYRDQDANPGSRCC</sequence>
<dbReference type="RefSeq" id="WP_308122728.1">
    <property type="nucleotide sequence ID" value="NZ_BAAAYV010000005.1"/>
</dbReference>
<accession>A0ABP7B8K1</accession>
<gene>
    <name evidence="1" type="ORF">GCM10022202_09060</name>
</gene>
<dbReference type="InterPro" id="IPR007423">
    <property type="entry name" value="Sel_put"/>
</dbReference>
<dbReference type="Pfam" id="PF04328">
    <property type="entry name" value="Sel_put"/>
    <property type="match status" value="1"/>
</dbReference>
<comment type="caution">
    <text evidence="1">The sequence shown here is derived from an EMBL/GenBank/DDBJ whole genome shotgun (WGS) entry which is preliminary data.</text>
</comment>
<evidence type="ECO:0000313" key="1">
    <source>
        <dbReference type="EMBL" id="GAA3651519.1"/>
    </source>
</evidence>
<proteinExistence type="predicted"/>
<organism evidence="1 2">
    <name type="scientific">Microbacterium marinilacus</name>
    <dbReference type="NCBI Taxonomy" id="415209"/>
    <lineage>
        <taxon>Bacteria</taxon>
        <taxon>Bacillati</taxon>
        <taxon>Actinomycetota</taxon>
        <taxon>Actinomycetes</taxon>
        <taxon>Micrococcales</taxon>
        <taxon>Microbacteriaceae</taxon>
        <taxon>Microbacterium</taxon>
    </lineage>
</organism>
<dbReference type="Proteomes" id="UP001410795">
    <property type="component" value="Unassembled WGS sequence"/>
</dbReference>
<name>A0ABP7B8K1_9MICO</name>
<keyword evidence="2" id="KW-1185">Reference proteome</keyword>